<dbReference type="InterPro" id="IPR014710">
    <property type="entry name" value="RmlC-like_jellyroll"/>
</dbReference>
<sequence length="183" mass="21464">MNNMPTPEQLMSCQLSVMSDLEKGVVIYSQGYHAREFYFLKSGLIGLYHMLENGKESLVRVYKACDYFGFRTFFGNSTYHCSARVLQPAELIRITPLNFMEFWANNSDLIISLLKQLSTELQDAEHRLSMVSYQKTQERVISSIHYLHQRYPNYHWTNREIAEFAGCETETAIRLRRELKKIS</sequence>
<accession>A0A378N9Q1</accession>
<dbReference type="SMART" id="SM00100">
    <property type="entry name" value="cNMP"/>
    <property type="match status" value="1"/>
</dbReference>
<dbReference type="InterPro" id="IPR000595">
    <property type="entry name" value="cNMP-bd_dom"/>
</dbReference>
<dbReference type="RefSeq" id="WP_006252345.1">
    <property type="nucleotide sequence ID" value="NZ_CP017484.1"/>
</dbReference>
<organism evidence="2 3">
    <name type="scientific">Mannheimia haemolytica</name>
    <name type="common">Pasteurella haemolytica</name>
    <dbReference type="NCBI Taxonomy" id="75985"/>
    <lineage>
        <taxon>Bacteria</taxon>
        <taxon>Pseudomonadati</taxon>
        <taxon>Pseudomonadota</taxon>
        <taxon>Gammaproteobacteria</taxon>
        <taxon>Pasteurellales</taxon>
        <taxon>Pasteurellaceae</taxon>
        <taxon>Mannheimia</taxon>
    </lineage>
</organism>
<dbReference type="SUPFAM" id="SSF51206">
    <property type="entry name" value="cAMP-binding domain-like"/>
    <property type="match status" value="1"/>
</dbReference>
<evidence type="ECO:0000313" key="3">
    <source>
        <dbReference type="Proteomes" id="UP000254031"/>
    </source>
</evidence>
<dbReference type="PANTHER" id="PTHR24567">
    <property type="entry name" value="CRP FAMILY TRANSCRIPTIONAL REGULATORY PROTEIN"/>
    <property type="match status" value="1"/>
</dbReference>
<dbReference type="AlphaFoldDB" id="A0A378N9Q1"/>
<feature type="domain" description="Cyclic nucleotide-binding" evidence="1">
    <location>
        <begin position="21"/>
        <end position="120"/>
    </location>
</feature>
<dbReference type="GO" id="GO:0003700">
    <property type="term" value="F:DNA-binding transcription factor activity"/>
    <property type="evidence" value="ECO:0007669"/>
    <property type="project" value="TreeGrafter"/>
</dbReference>
<dbReference type="PROSITE" id="PS50042">
    <property type="entry name" value="CNMP_BINDING_3"/>
    <property type="match status" value="1"/>
</dbReference>
<dbReference type="EMBL" id="UGPL01000006">
    <property type="protein sequence ID" value="STY65130.1"/>
    <property type="molecule type" value="Genomic_DNA"/>
</dbReference>
<name>A0A378N9Q1_MANHA</name>
<dbReference type="Gene3D" id="2.60.120.10">
    <property type="entry name" value="Jelly Rolls"/>
    <property type="match status" value="1"/>
</dbReference>
<proteinExistence type="predicted"/>
<dbReference type="GO" id="GO:0005829">
    <property type="term" value="C:cytosol"/>
    <property type="evidence" value="ECO:0007669"/>
    <property type="project" value="TreeGrafter"/>
</dbReference>
<dbReference type="InterPro" id="IPR018490">
    <property type="entry name" value="cNMP-bd_dom_sf"/>
</dbReference>
<protein>
    <submittedName>
        <fullName evidence="2">Fumarate and nitrate reduction regulatory protein</fullName>
    </submittedName>
</protein>
<gene>
    <name evidence="2" type="primary">fnr_3</name>
    <name evidence="2" type="ORF">NCTC9380_00386</name>
</gene>
<dbReference type="PANTHER" id="PTHR24567:SF26">
    <property type="entry name" value="REGULATORY PROTEIN YEIL"/>
    <property type="match status" value="1"/>
</dbReference>
<evidence type="ECO:0000313" key="2">
    <source>
        <dbReference type="EMBL" id="STY65130.1"/>
    </source>
</evidence>
<reference evidence="2 3" key="1">
    <citation type="submission" date="2018-06" db="EMBL/GenBank/DDBJ databases">
        <authorList>
            <consortium name="Pathogen Informatics"/>
            <person name="Doyle S."/>
        </authorList>
    </citation>
    <scope>NUCLEOTIDE SEQUENCE [LARGE SCALE GENOMIC DNA]</scope>
    <source>
        <strain evidence="2 3">NCTC9380</strain>
    </source>
</reference>
<dbReference type="Pfam" id="PF00027">
    <property type="entry name" value="cNMP_binding"/>
    <property type="match status" value="1"/>
</dbReference>
<evidence type="ECO:0000259" key="1">
    <source>
        <dbReference type="PROSITE" id="PS50042"/>
    </source>
</evidence>
<dbReference type="Proteomes" id="UP000254031">
    <property type="component" value="Unassembled WGS sequence"/>
</dbReference>
<dbReference type="CDD" id="cd00038">
    <property type="entry name" value="CAP_ED"/>
    <property type="match status" value="1"/>
</dbReference>
<dbReference type="InterPro" id="IPR050397">
    <property type="entry name" value="Env_Response_Regulators"/>
</dbReference>